<dbReference type="SUPFAM" id="SSF52418">
    <property type="entry name" value="Nucleoside phosphorylase/phosphoribosyltransferase catalytic domain"/>
    <property type="match status" value="1"/>
</dbReference>
<dbReference type="Gene3D" id="1.20.970.10">
    <property type="entry name" value="Transferase, Pyrimidine Nucleoside Phosphorylase, Chain C"/>
    <property type="match status" value="1"/>
</dbReference>
<dbReference type="InterPro" id="IPR017459">
    <property type="entry name" value="Glycosyl_Trfase_fam3_N_dom"/>
</dbReference>
<dbReference type="InterPro" id="IPR036320">
    <property type="entry name" value="Glycosyl_Trfase_fam3_N_dom_sf"/>
</dbReference>
<evidence type="ECO:0000259" key="8">
    <source>
        <dbReference type="Pfam" id="PF02885"/>
    </source>
</evidence>
<dbReference type="EC" id="2.4.2.18" evidence="5"/>
<protein>
    <recommendedName>
        <fullName evidence="5">Anthranilate phosphoribosyltransferase</fullName>
        <ecNumber evidence="5">2.4.2.18</ecNumber>
    </recommendedName>
</protein>
<evidence type="ECO:0000256" key="4">
    <source>
        <dbReference type="ARBA" id="ARBA00023141"/>
    </source>
</evidence>
<feature type="binding site" evidence="5">
    <location>
        <position position="247"/>
    </location>
    <ligand>
        <name>Mg(2+)</name>
        <dbReference type="ChEBI" id="CHEBI:18420"/>
        <label>2</label>
    </ligand>
</feature>
<feature type="binding site" evidence="5">
    <location>
        <position position="143"/>
    </location>
    <ligand>
        <name>5-phospho-alpha-D-ribose 1-diphosphate</name>
        <dbReference type="ChEBI" id="CHEBI:58017"/>
    </ligand>
</feature>
<evidence type="ECO:0000313" key="10">
    <source>
        <dbReference type="Proteomes" id="UP000436181"/>
    </source>
</evidence>
<feature type="binding site" evidence="5">
    <location>
        <position position="248"/>
    </location>
    <ligand>
        <name>Mg(2+)</name>
        <dbReference type="ChEBI" id="CHEBI:18420"/>
        <label>2</label>
    </ligand>
</feature>
<evidence type="ECO:0000256" key="5">
    <source>
        <dbReference type="HAMAP-Rule" id="MF_00211"/>
    </source>
</evidence>
<dbReference type="Proteomes" id="UP000436181">
    <property type="component" value="Unassembled WGS sequence"/>
</dbReference>
<evidence type="ECO:0000256" key="1">
    <source>
        <dbReference type="ARBA" id="ARBA00022676"/>
    </source>
</evidence>
<dbReference type="PANTHER" id="PTHR43285:SF2">
    <property type="entry name" value="ANTHRANILATE PHOSPHORIBOSYLTRANSFERASE"/>
    <property type="match status" value="1"/>
</dbReference>
<dbReference type="SUPFAM" id="SSF47648">
    <property type="entry name" value="Nucleoside phosphorylase/phosphoribosyltransferase N-terminal domain"/>
    <property type="match status" value="1"/>
</dbReference>
<dbReference type="Pfam" id="PF02885">
    <property type="entry name" value="Glycos_trans_3N"/>
    <property type="match status" value="1"/>
</dbReference>
<keyword evidence="1 5" id="KW-0328">Glycosyltransferase</keyword>
<feature type="binding site" evidence="5">
    <location>
        <position position="111"/>
    </location>
    <ligand>
        <name>5-phospho-alpha-D-ribose 1-diphosphate</name>
        <dbReference type="ChEBI" id="CHEBI:58017"/>
    </ligand>
</feature>
<comment type="pathway">
    <text evidence="5">Amino-acid biosynthesis; L-tryptophan biosynthesis; L-tryptophan from chorismate: step 2/5.</text>
</comment>
<feature type="binding site" evidence="5">
    <location>
        <position position="134"/>
    </location>
    <ligand>
        <name>anthranilate</name>
        <dbReference type="ChEBI" id="CHEBI:16567"/>
        <label>1</label>
    </ligand>
</feature>
<gene>
    <name evidence="5 9" type="primary">trpD</name>
    <name evidence="9" type="ORF">F8377_06255</name>
</gene>
<keyword evidence="5" id="KW-0479">Metal-binding</keyword>
<dbReference type="EMBL" id="WBZJ01000002">
    <property type="protein sequence ID" value="KAB3520842.1"/>
    <property type="molecule type" value="Genomic_DNA"/>
</dbReference>
<accession>A0ABQ6VDA2</accession>
<evidence type="ECO:0000313" key="9">
    <source>
        <dbReference type="EMBL" id="KAB3520842.1"/>
    </source>
</evidence>
<dbReference type="HAMAP" id="MF_00211">
    <property type="entry name" value="TrpD"/>
    <property type="match status" value="1"/>
</dbReference>
<organism evidence="9 10">
    <name type="scientific">Corynebacterium zhongnanshanii</name>
    <dbReference type="NCBI Taxonomy" id="2768834"/>
    <lineage>
        <taxon>Bacteria</taxon>
        <taxon>Bacillati</taxon>
        <taxon>Actinomycetota</taxon>
        <taxon>Actinomycetes</taxon>
        <taxon>Mycobacteriales</taxon>
        <taxon>Corynebacteriaceae</taxon>
        <taxon>Corynebacterium</taxon>
    </lineage>
</organism>
<evidence type="ECO:0000256" key="3">
    <source>
        <dbReference type="ARBA" id="ARBA00022822"/>
    </source>
</evidence>
<dbReference type="Pfam" id="PF00591">
    <property type="entry name" value="Glycos_transf_3"/>
    <property type="match status" value="1"/>
</dbReference>
<feature type="binding site" evidence="5">
    <location>
        <position position="248"/>
    </location>
    <ligand>
        <name>Mg(2+)</name>
        <dbReference type="ChEBI" id="CHEBI:18420"/>
        <label>1</label>
    </ligand>
</feature>
<dbReference type="RefSeq" id="WP_151843057.1">
    <property type="nucleotide sequence ID" value="NZ_CP061033.1"/>
</dbReference>
<keyword evidence="4 5" id="KW-0057">Aromatic amino acid biosynthesis</keyword>
<dbReference type="InterPro" id="IPR035902">
    <property type="entry name" value="Nuc_phospho_transferase"/>
</dbReference>
<dbReference type="InterPro" id="IPR000312">
    <property type="entry name" value="Glycosyl_Trfase_fam3"/>
</dbReference>
<evidence type="ECO:0000256" key="2">
    <source>
        <dbReference type="ARBA" id="ARBA00022679"/>
    </source>
</evidence>
<feature type="binding site" evidence="5">
    <location>
        <position position="115"/>
    </location>
    <ligand>
        <name>Mg(2+)</name>
        <dbReference type="ChEBI" id="CHEBI:18420"/>
        <label>1</label>
    </ligand>
</feature>
<comment type="similarity">
    <text evidence="5">Belongs to the anthranilate phosphoribosyltransferase family.</text>
</comment>
<comment type="subunit">
    <text evidence="5">Homodimer.</text>
</comment>
<feature type="binding site" evidence="5">
    <location>
        <position position="103"/>
    </location>
    <ligand>
        <name>anthranilate</name>
        <dbReference type="ChEBI" id="CHEBI:16567"/>
        <label>1</label>
    </ligand>
</feature>
<feature type="binding site" evidence="5">
    <location>
        <position position="189"/>
    </location>
    <ligand>
        <name>anthranilate</name>
        <dbReference type="ChEBI" id="CHEBI:16567"/>
        <label>2</label>
    </ligand>
</feature>
<keyword evidence="5" id="KW-0028">Amino-acid biosynthesis</keyword>
<dbReference type="NCBIfam" id="TIGR01245">
    <property type="entry name" value="trpD"/>
    <property type="match status" value="1"/>
</dbReference>
<feature type="binding site" evidence="5">
    <location>
        <begin position="106"/>
        <end position="107"/>
    </location>
    <ligand>
        <name>5-phospho-alpha-D-ribose 1-diphosphate</name>
        <dbReference type="ChEBI" id="CHEBI:58017"/>
    </ligand>
</feature>
<feature type="domain" description="Glycosyl transferase family 3" evidence="7">
    <location>
        <begin position="97"/>
        <end position="357"/>
    </location>
</feature>
<feature type="binding site" evidence="5">
    <location>
        <begin position="131"/>
        <end position="139"/>
    </location>
    <ligand>
        <name>5-phospho-alpha-D-ribose 1-diphosphate</name>
        <dbReference type="ChEBI" id="CHEBI:58017"/>
    </ligand>
</feature>
<keyword evidence="10" id="KW-1185">Reference proteome</keyword>
<comment type="catalytic activity">
    <reaction evidence="5">
        <text>N-(5-phospho-beta-D-ribosyl)anthranilate + diphosphate = 5-phospho-alpha-D-ribose 1-diphosphate + anthranilate</text>
        <dbReference type="Rhea" id="RHEA:11768"/>
        <dbReference type="ChEBI" id="CHEBI:16567"/>
        <dbReference type="ChEBI" id="CHEBI:18277"/>
        <dbReference type="ChEBI" id="CHEBI:33019"/>
        <dbReference type="ChEBI" id="CHEBI:58017"/>
        <dbReference type="EC" id="2.4.2.18"/>
    </reaction>
</comment>
<feature type="binding site" evidence="5">
    <location>
        <begin position="113"/>
        <end position="116"/>
    </location>
    <ligand>
        <name>5-phospho-alpha-D-ribose 1-diphosphate</name>
        <dbReference type="ChEBI" id="CHEBI:58017"/>
    </ligand>
</feature>
<feature type="region of interest" description="Disordered" evidence="6">
    <location>
        <begin position="1"/>
        <end position="20"/>
    </location>
</feature>
<proteinExistence type="inferred from homology"/>
<evidence type="ECO:0000259" key="7">
    <source>
        <dbReference type="Pfam" id="PF00591"/>
    </source>
</evidence>
<keyword evidence="3 5" id="KW-0822">Tryptophan biosynthesis</keyword>
<reference evidence="9 10" key="1">
    <citation type="submission" date="2019-10" db="EMBL/GenBank/DDBJ databases">
        <title>Corynebacterium sp novel species isolated from the respiratory tract of Marmot.</title>
        <authorList>
            <person name="Zhang G."/>
        </authorList>
    </citation>
    <scope>NUCLEOTIDE SEQUENCE [LARGE SCALE GENOMIC DNA]</scope>
    <source>
        <strain evidence="9 10">336</strain>
    </source>
</reference>
<evidence type="ECO:0000256" key="6">
    <source>
        <dbReference type="SAM" id="MobiDB-lite"/>
    </source>
</evidence>
<dbReference type="Gene3D" id="3.40.1030.10">
    <property type="entry name" value="Nucleoside phosphorylase/phosphoribosyltransferase catalytic domain"/>
    <property type="match status" value="1"/>
</dbReference>
<feature type="domain" description="Glycosyl transferase family 3 N-terminal" evidence="8">
    <location>
        <begin position="28"/>
        <end position="86"/>
    </location>
</feature>
<keyword evidence="5" id="KW-0460">Magnesium</keyword>
<sequence length="366" mass="38493">MNHININSDTADTPASRSSQDWSWPGVLNLIGSGDALPDAAVHWAMSQIMGGEATPAQISAFAFGIKVKGITPEELAAAAETMSSFAQTVDTGDITDAVDIVGTGGDGHHTVNISTMASFVLAGLGTTVVKHGNRAASSKCGGADLLEQLGYRIERTPEEIVKDMARTHFGFMFAKTYHPAMRFAGPVRSELKVPTLFNLLGPLTNPAQPRYGLIGCAFEDQQEVMARAFAQRGDRVLVVRGHDGMDEITISGPTHVVATNSDGSITHFDLSPEDYGFETASLESLRGGDAAFNATVAQQLFAGELDGPVKAAVLMNAAAARATVTGWGDATDADSIKEAILQQLPFVRESLESGAAQKALLTATS</sequence>
<feature type="binding site" evidence="5">
    <location>
        <position position="103"/>
    </location>
    <ligand>
        <name>5-phospho-alpha-D-ribose 1-diphosphate</name>
        <dbReference type="ChEBI" id="CHEBI:58017"/>
    </ligand>
</feature>
<dbReference type="PANTHER" id="PTHR43285">
    <property type="entry name" value="ANTHRANILATE PHOSPHORIBOSYLTRANSFERASE"/>
    <property type="match status" value="1"/>
</dbReference>
<comment type="function">
    <text evidence="5">Catalyzes the transfer of the phosphoribosyl group of 5-phosphorylribose-1-pyrophosphate (PRPP) to anthranilate to yield N-(5'-phosphoribosyl)-anthranilate (PRA).</text>
</comment>
<name>A0ABQ6VDA2_9CORY</name>
<dbReference type="GO" id="GO:0004048">
    <property type="term" value="F:anthranilate phosphoribosyltransferase activity"/>
    <property type="evidence" value="ECO:0007669"/>
    <property type="project" value="UniProtKB-EC"/>
</dbReference>
<dbReference type="InterPro" id="IPR005940">
    <property type="entry name" value="Anthranilate_Pribosyl_Tfrase"/>
</dbReference>
<comment type="cofactor">
    <cofactor evidence="5">
        <name>Mg(2+)</name>
        <dbReference type="ChEBI" id="CHEBI:18420"/>
    </cofactor>
    <text evidence="5">Binds 2 magnesium ions per monomer.</text>
</comment>
<comment type="caution">
    <text evidence="5">Lacks conserved residue(s) required for the propagation of feature annotation.</text>
</comment>
<comment type="caution">
    <text evidence="9">The sequence shown here is derived from an EMBL/GenBank/DDBJ whole genome shotgun (WGS) entry which is preliminary data.</text>
</comment>
<keyword evidence="2 5" id="KW-0808">Transferase</keyword>